<proteinExistence type="predicted"/>
<sequence length="335" mass="36521">MVSRIPAMVTVVISLASVFASMLQRPSSGEPGVQRRDVSEPTSTFTDTLTVKTSITVPEIVIDYTTVTEGSLTAQQTITKVKTHQAQSALSKRSYLVTPSFLTRYPAIRVSSGCACLLPAATTTTTPTAGPLTEWHFVVETETITDSPDVTIAGATTATITPTTTITETVTLDHFHLRATEGPEDGHYLKPLVWNGPNRILGFTKDETDAAKFWLGDDDLLRFEDKIDKPKEVLSFLNIPYSQQQVFFSPKDIVDGLGDKAYYTTWFVNEDGTLAVVNDHELTTQKVCPSFTYPGFPEPVSVWTLASPLHEDSACSALTLVLEDADEKVPKPSAA</sequence>
<evidence type="ECO:0000256" key="2">
    <source>
        <dbReference type="SAM" id="SignalP"/>
    </source>
</evidence>
<dbReference type="OrthoDB" id="10352885at2759"/>
<keyword evidence="4" id="KW-1185">Reference proteome</keyword>
<accession>A0A084R1M9</accession>
<evidence type="ECO:0000313" key="3">
    <source>
        <dbReference type="EMBL" id="KFA70114.1"/>
    </source>
</evidence>
<feature type="signal peptide" evidence="2">
    <location>
        <begin position="1"/>
        <end position="20"/>
    </location>
</feature>
<evidence type="ECO:0000256" key="1">
    <source>
        <dbReference type="SAM" id="MobiDB-lite"/>
    </source>
</evidence>
<dbReference type="Proteomes" id="UP000028524">
    <property type="component" value="Unassembled WGS sequence"/>
</dbReference>
<feature type="chain" id="PRO_5001780077" evidence="2">
    <location>
        <begin position="21"/>
        <end position="335"/>
    </location>
</feature>
<dbReference type="AlphaFoldDB" id="A0A084R1M9"/>
<feature type="region of interest" description="Disordered" evidence="1">
    <location>
        <begin position="25"/>
        <end position="44"/>
    </location>
</feature>
<dbReference type="InParanoid" id="A0A084R1M9"/>
<evidence type="ECO:0000313" key="4">
    <source>
        <dbReference type="Proteomes" id="UP000028524"/>
    </source>
</evidence>
<organism evidence="3 4">
    <name type="scientific">Stachybotrys chlorohalonatus (strain IBT 40285)</name>
    <dbReference type="NCBI Taxonomy" id="1283841"/>
    <lineage>
        <taxon>Eukaryota</taxon>
        <taxon>Fungi</taxon>
        <taxon>Dikarya</taxon>
        <taxon>Ascomycota</taxon>
        <taxon>Pezizomycotina</taxon>
        <taxon>Sordariomycetes</taxon>
        <taxon>Hypocreomycetidae</taxon>
        <taxon>Hypocreales</taxon>
        <taxon>Stachybotryaceae</taxon>
        <taxon>Stachybotrys</taxon>
    </lineage>
</organism>
<protein>
    <submittedName>
        <fullName evidence="3">Uncharacterized protein</fullName>
    </submittedName>
</protein>
<dbReference type="EMBL" id="KL659308">
    <property type="protein sequence ID" value="KFA70114.1"/>
    <property type="molecule type" value="Genomic_DNA"/>
</dbReference>
<name>A0A084R1M9_STAC4</name>
<reference evidence="3 4" key="1">
    <citation type="journal article" date="2014" name="BMC Genomics">
        <title>Comparative genome sequencing reveals chemotype-specific gene clusters in the toxigenic black mold Stachybotrys.</title>
        <authorList>
            <person name="Semeiks J."/>
            <person name="Borek D."/>
            <person name="Otwinowski Z."/>
            <person name="Grishin N.V."/>
        </authorList>
    </citation>
    <scope>NUCLEOTIDE SEQUENCE [LARGE SCALE GENOMIC DNA]</scope>
    <source>
        <strain evidence="3 4">IBT 40285</strain>
    </source>
</reference>
<dbReference type="HOGENOM" id="CLU_829428_0_0_1"/>
<gene>
    <name evidence="3" type="ORF">S40285_10100</name>
</gene>
<keyword evidence="2" id="KW-0732">Signal</keyword>